<dbReference type="Proteomes" id="UP000095614">
    <property type="component" value="Unassembled WGS sequence"/>
</dbReference>
<evidence type="ECO:0000256" key="2">
    <source>
        <dbReference type="ARBA" id="ARBA00022475"/>
    </source>
</evidence>
<feature type="transmembrane region" description="Helical" evidence="6">
    <location>
        <begin position="12"/>
        <end position="30"/>
    </location>
</feature>
<dbReference type="RefSeq" id="WP_005827464.1">
    <property type="nucleotide sequence ID" value="NZ_CABKOQ010000012.1"/>
</dbReference>
<feature type="transmembrane region" description="Helical" evidence="6">
    <location>
        <begin position="317"/>
        <end position="339"/>
    </location>
</feature>
<dbReference type="OrthoDB" id="8609648at2"/>
<evidence type="ECO:0000256" key="1">
    <source>
        <dbReference type="ARBA" id="ARBA00004651"/>
    </source>
</evidence>
<dbReference type="Proteomes" id="UP000432488">
    <property type="component" value="Unassembled WGS sequence"/>
</dbReference>
<feature type="transmembrane region" description="Helical" evidence="6">
    <location>
        <begin position="406"/>
        <end position="426"/>
    </location>
</feature>
<comment type="subcellular location">
    <subcellularLocation>
        <location evidence="1">Cell membrane</location>
        <topology evidence="1">Multi-pass membrane protein</topology>
    </subcellularLocation>
</comment>
<evidence type="ECO:0000313" key="21">
    <source>
        <dbReference type="Proteomes" id="UP000285343"/>
    </source>
</evidence>
<evidence type="ECO:0000313" key="13">
    <source>
        <dbReference type="EMBL" id="OUN53105.1"/>
    </source>
</evidence>
<reference evidence="10 24" key="6">
    <citation type="submission" date="2022-10" db="EMBL/GenBank/DDBJ databases">
        <title>Human gut microbiome strain richness.</title>
        <authorList>
            <person name="Chen-Liaw A."/>
        </authorList>
    </citation>
    <scope>NUCLEOTIDE SEQUENCE [LARGE SCALE GENOMIC DNA]</scope>
    <source>
        <strain evidence="10">A1_m1001262Bd0_191120</strain>
        <strain evidence="11 24">D53st1_B1_D53t1_180928</strain>
    </source>
</reference>
<dbReference type="Proteomes" id="UP001215818">
    <property type="component" value="Unassembled WGS sequence"/>
</dbReference>
<keyword evidence="8" id="KW-0813">Transport</keyword>
<feature type="transmembrane region" description="Helical" evidence="6">
    <location>
        <begin position="383"/>
        <end position="400"/>
    </location>
</feature>
<keyword evidence="4 6" id="KW-1133">Transmembrane helix</keyword>
<dbReference type="Proteomes" id="UP001181247">
    <property type="component" value="Unassembled WGS sequence"/>
</dbReference>
<dbReference type="EMBL" id="NFHS01000008">
    <property type="protein sequence ID" value="OUN53105.1"/>
    <property type="molecule type" value="Genomic_DNA"/>
</dbReference>
<dbReference type="EMBL" id="JAQNQY010000018">
    <property type="protein sequence ID" value="MDC1753809.1"/>
    <property type="molecule type" value="Genomic_DNA"/>
</dbReference>
<dbReference type="Proteomes" id="UP000263754">
    <property type="component" value="Unassembled WGS sequence"/>
</dbReference>
<keyword evidence="2" id="KW-1003">Cell membrane</keyword>
<evidence type="ECO:0000313" key="19">
    <source>
        <dbReference type="Proteomes" id="UP000263754"/>
    </source>
</evidence>
<keyword evidence="5 6" id="KW-0472">Membrane</keyword>
<feature type="transmembrane region" description="Helical" evidence="6">
    <location>
        <begin position="50"/>
        <end position="73"/>
    </location>
</feature>
<dbReference type="GO" id="GO:0005886">
    <property type="term" value="C:plasma membrane"/>
    <property type="evidence" value="ECO:0007669"/>
    <property type="project" value="UniProtKB-SubCell"/>
</dbReference>
<dbReference type="EMBL" id="CZAF01000007">
    <property type="protein sequence ID" value="CUP06664.1"/>
    <property type="molecule type" value="Genomic_DNA"/>
</dbReference>
<dbReference type="Proteomes" id="UP000285343">
    <property type="component" value="Unassembled WGS sequence"/>
</dbReference>
<reference evidence="22 23" key="5">
    <citation type="journal article" date="2019" name="Nat. Med.">
        <title>A library of human gut bacterial isolates paired with longitudinal multiomics data enables mechanistic microbiome research.</title>
        <authorList>
            <person name="Poyet M."/>
            <person name="Groussin M."/>
            <person name="Gibbons S.M."/>
            <person name="Avila-Pacheco J."/>
            <person name="Jiang X."/>
            <person name="Kearney S.M."/>
            <person name="Perrotta A.R."/>
            <person name="Berdy B."/>
            <person name="Zhao S."/>
            <person name="Lieberman T.D."/>
            <person name="Swanson P.K."/>
            <person name="Smith M."/>
            <person name="Roesemann S."/>
            <person name="Alexander J.E."/>
            <person name="Rich S.A."/>
            <person name="Livny J."/>
            <person name="Vlamakis H."/>
            <person name="Clish C."/>
            <person name="Bullock K."/>
            <person name="Deik A."/>
            <person name="Scott J."/>
            <person name="Pierce K.A."/>
            <person name="Xavier R.J."/>
            <person name="Alm E.J."/>
        </authorList>
    </citation>
    <scope>NUCLEOTIDE SEQUENCE [LARGE SCALE GENOMIC DNA]</scope>
    <source>
        <strain evidence="9 23">BIOML-A27</strain>
        <strain evidence="8 22">BIOML-A42</strain>
    </source>
</reference>
<dbReference type="PANTHER" id="PTHR30250:SF26">
    <property type="entry name" value="PSMA PROTEIN"/>
    <property type="match status" value="1"/>
</dbReference>
<feature type="transmembrane region" description="Helical" evidence="6">
    <location>
        <begin position="94"/>
        <end position="115"/>
    </location>
</feature>
<gene>
    <name evidence="13" type="ORF">B5G17_14840</name>
    <name evidence="16" type="ORF">DW831_04860</name>
    <name evidence="15" type="ORF">DWW14_16600</name>
    <name evidence="14" type="ORF">DXD90_12210</name>
    <name evidence="7" type="ORF">ERS852462_02478</name>
    <name evidence="8" type="ORF">GAQ56_06020</name>
    <name evidence="9" type="ORF">GAQ59_05610</name>
    <name evidence="11" type="ORF">POY73_03805</name>
    <name evidence="10" type="ORF">POY80_15315</name>
    <name evidence="12" type="ORF">RVH16_11255</name>
</gene>
<dbReference type="GeneID" id="99752544"/>
<dbReference type="EMBL" id="QRZC01000025">
    <property type="protein sequence ID" value="RGV39312.1"/>
    <property type="molecule type" value="Genomic_DNA"/>
</dbReference>
<evidence type="ECO:0000256" key="6">
    <source>
        <dbReference type="SAM" id="Phobius"/>
    </source>
</evidence>
<evidence type="ECO:0000313" key="8">
    <source>
        <dbReference type="EMBL" id="KAB4093641.1"/>
    </source>
</evidence>
<feature type="transmembrane region" description="Helical" evidence="6">
    <location>
        <begin position="474"/>
        <end position="495"/>
    </location>
</feature>
<evidence type="ECO:0000313" key="14">
    <source>
        <dbReference type="EMBL" id="RGI74964.1"/>
    </source>
</evidence>
<proteinExistence type="predicted"/>
<dbReference type="EMBL" id="WCUV01000004">
    <property type="protein sequence ID" value="KAB4093641.1"/>
    <property type="molecule type" value="Genomic_DNA"/>
</dbReference>
<feature type="transmembrane region" description="Helical" evidence="6">
    <location>
        <begin position="438"/>
        <end position="459"/>
    </location>
</feature>
<evidence type="ECO:0000313" key="16">
    <source>
        <dbReference type="EMBL" id="RHC75247.1"/>
    </source>
</evidence>
<evidence type="ECO:0000313" key="12">
    <source>
        <dbReference type="EMBL" id="MDU0245280.1"/>
    </source>
</evidence>
<evidence type="ECO:0000256" key="3">
    <source>
        <dbReference type="ARBA" id="ARBA00022692"/>
    </source>
</evidence>
<dbReference type="PANTHER" id="PTHR30250">
    <property type="entry name" value="PST FAMILY PREDICTED COLANIC ACID TRANSPORTER"/>
    <property type="match status" value="1"/>
</dbReference>
<protein>
    <submittedName>
        <fullName evidence="7">Flippase</fullName>
    </submittedName>
    <submittedName>
        <fullName evidence="8">Sugar transporter</fullName>
    </submittedName>
</protein>
<evidence type="ECO:0000256" key="4">
    <source>
        <dbReference type="ARBA" id="ARBA00022989"/>
    </source>
</evidence>
<sequence length="511" mass="58352">MPQESRLKKSLLNARVNLIFYFLSLALSFFSRKIFLDALGADFMGLIGTLNNLLGFLNLAELGISTAIGYVLYKPLFEHDEKKINEIISVFGFIYRRIGFIILSAGCALACFLPLIFPNNVFDLGVIYFAFFSYLTTSLIGYFANYKQTLLGADQKNYVVTAYFQSAVLIKTCLQMGLVYYTGNYYLWISLELLLGIVYSIILNWKVNQVYPWLKSEVKQGKLLFKKYPEVTRYTKQLFVHKLGSFVQFQTTPFLVYAFVSLKTVAYYGNYTLIIDKISIFISNLLGSTNAGVGNLIAEGDSKRIQQVFWELMGIRFLIAGTISFALIRLTGAFISLWLGSEYVLPQHILYLIIINSFISYTRGAIDQFTYGYGLFQDTWAPIAEVIINLTVAIIAGHFWGLPGILMGNITSLFLIIVIWKPYFLYSQGFKIPVLHYWMGYIKHLLIILLPGIVCYHLYPSNDFTPESSFTHWILYGMILISTYGILTCSLLYLFTPGIRAFAHRILKRHH</sequence>
<organism evidence="7 17">
    <name type="scientific">Bacteroides uniformis</name>
    <dbReference type="NCBI Taxonomy" id="820"/>
    <lineage>
        <taxon>Bacteria</taxon>
        <taxon>Pseudomonadati</taxon>
        <taxon>Bacteroidota</taxon>
        <taxon>Bacteroidia</taxon>
        <taxon>Bacteroidales</taxon>
        <taxon>Bacteroidaceae</taxon>
        <taxon>Bacteroides</taxon>
    </lineage>
</organism>
<name>A0A174K3M1_BACUN</name>
<keyword evidence="8" id="KW-0762">Sugar transport</keyword>
<evidence type="ECO:0000313" key="23">
    <source>
        <dbReference type="Proteomes" id="UP000433928"/>
    </source>
</evidence>
<reference evidence="12" key="7">
    <citation type="submission" date="2023-10" db="EMBL/GenBank/DDBJ databases">
        <title>Genome of Potential pathogenic bacteria in Crohn's disease.</title>
        <authorList>
            <person name="Rodriguez-Palacios A."/>
        </authorList>
    </citation>
    <scope>NUCLEOTIDE SEQUENCE</scope>
    <source>
        <strain evidence="12">CavFT-hAR50</strain>
    </source>
</reference>
<reference evidence="13" key="3">
    <citation type="journal article" date="2018" name="BMC Genomics">
        <title>Whole genome sequencing and function prediction of 133 gut anaerobes isolated from chicken caecum in pure cultures.</title>
        <authorList>
            <person name="Medvecky M."/>
            <person name="Cejkova D."/>
            <person name="Polansky O."/>
            <person name="Karasova D."/>
            <person name="Kubasova T."/>
            <person name="Cizek A."/>
            <person name="Rychlik I."/>
        </authorList>
    </citation>
    <scope>NUCLEOTIDE SEQUENCE</scope>
    <source>
        <strain evidence="13">An67</strain>
    </source>
</reference>
<dbReference type="Proteomes" id="UP000284514">
    <property type="component" value="Unassembled WGS sequence"/>
</dbReference>
<feature type="transmembrane region" description="Helical" evidence="6">
    <location>
        <begin position="345"/>
        <end position="362"/>
    </location>
</feature>
<dbReference type="EMBL" id="QSOF01000016">
    <property type="protein sequence ID" value="RGI74964.1"/>
    <property type="molecule type" value="Genomic_DNA"/>
</dbReference>
<dbReference type="Proteomes" id="UP000196329">
    <property type="component" value="Unassembled WGS sequence"/>
</dbReference>
<accession>A0A174K3M1</accession>
<dbReference type="EMBL" id="JAWDEU010000002">
    <property type="protein sequence ID" value="MDU0245280.1"/>
    <property type="molecule type" value="Genomic_DNA"/>
</dbReference>
<dbReference type="AlphaFoldDB" id="A0A174K3M1"/>
<reference evidence="18" key="2">
    <citation type="submission" date="2017-04" db="EMBL/GenBank/DDBJ databases">
        <title>Function of individual gut microbiota members based on whole genome sequencing of pure cultures obtained from chicken caecum.</title>
        <authorList>
            <person name="Medvecky M."/>
            <person name="Cejkova D."/>
            <person name="Polansky O."/>
            <person name="Karasova D."/>
            <person name="Kubasova T."/>
            <person name="Cizek A."/>
            <person name="Rychlik I."/>
        </authorList>
    </citation>
    <scope>NUCLEOTIDE SEQUENCE [LARGE SCALE GENOMIC DNA]</scope>
    <source>
        <strain evidence="18">An67</strain>
    </source>
</reference>
<evidence type="ECO:0000313" key="7">
    <source>
        <dbReference type="EMBL" id="CUP06664.1"/>
    </source>
</evidence>
<feature type="transmembrane region" description="Helical" evidence="6">
    <location>
        <begin position="127"/>
        <end position="146"/>
    </location>
</feature>
<reference evidence="19 20" key="4">
    <citation type="submission" date="2018-08" db="EMBL/GenBank/DDBJ databases">
        <title>A genome reference for cultivated species of the human gut microbiota.</title>
        <authorList>
            <person name="Zou Y."/>
            <person name="Xue W."/>
            <person name="Luo G."/>
        </authorList>
    </citation>
    <scope>NUCLEOTIDE SEQUENCE [LARGE SCALE GENOMIC DNA]</scope>
    <source>
        <strain evidence="15 21">AF14-42</strain>
        <strain evidence="16 20">AM34-25</strain>
        <strain evidence="14 19">TM10-17</strain>
    </source>
</reference>
<dbReference type="EMBL" id="QSIF01000005">
    <property type="protein sequence ID" value="RHC75247.1"/>
    <property type="molecule type" value="Genomic_DNA"/>
</dbReference>
<dbReference type="InterPro" id="IPR050833">
    <property type="entry name" value="Poly_Biosynth_Transport"/>
</dbReference>
<reference evidence="7 17" key="1">
    <citation type="submission" date="2015-09" db="EMBL/GenBank/DDBJ databases">
        <authorList>
            <consortium name="Pathogen Informatics"/>
        </authorList>
    </citation>
    <scope>NUCLEOTIDE SEQUENCE [LARGE SCALE GENOMIC DNA]</scope>
    <source>
        <strain evidence="7 17">2789STDY5834847</strain>
    </source>
</reference>
<evidence type="ECO:0000313" key="22">
    <source>
        <dbReference type="Proteomes" id="UP000432488"/>
    </source>
</evidence>
<evidence type="ECO:0000313" key="17">
    <source>
        <dbReference type="Proteomes" id="UP000095614"/>
    </source>
</evidence>
<evidence type="ECO:0000313" key="15">
    <source>
        <dbReference type="EMBL" id="RGV39312.1"/>
    </source>
</evidence>
<feature type="transmembrane region" description="Helical" evidence="6">
    <location>
        <begin position="185"/>
        <end position="205"/>
    </location>
</feature>
<dbReference type="EMBL" id="WCUG01000004">
    <property type="protein sequence ID" value="KAB4171813.1"/>
    <property type="molecule type" value="Genomic_DNA"/>
</dbReference>
<dbReference type="Proteomes" id="UP001218502">
    <property type="component" value="Unassembled WGS sequence"/>
</dbReference>
<evidence type="ECO:0000256" key="5">
    <source>
        <dbReference type="ARBA" id="ARBA00023136"/>
    </source>
</evidence>
<evidence type="ECO:0000313" key="18">
    <source>
        <dbReference type="Proteomes" id="UP000196329"/>
    </source>
</evidence>
<feature type="transmembrane region" description="Helical" evidence="6">
    <location>
        <begin position="158"/>
        <end position="179"/>
    </location>
</feature>
<evidence type="ECO:0000313" key="10">
    <source>
        <dbReference type="EMBL" id="MDC1753809.1"/>
    </source>
</evidence>
<dbReference type="Proteomes" id="UP000433928">
    <property type="component" value="Unassembled WGS sequence"/>
</dbReference>
<evidence type="ECO:0000313" key="20">
    <source>
        <dbReference type="Proteomes" id="UP000284514"/>
    </source>
</evidence>
<keyword evidence="3 6" id="KW-0812">Transmembrane</keyword>
<evidence type="ECO:0000313" key="11">
    <source>
        <dbReference type="EMBL" id="MDC1793259.1"/>
    </source>
</evidence>
<evidence type="ECO:0000313" key="24">
    <source>
        <dbReference type="Proteomes" id="UP001215818"/>
    </source>
</evidence>
<dbReference type="EMBL" id="JAQNRK010000002">
    <property type="protein sequence ID" value="MDC1793259.1"/>
    <property type="molecule type" value="Genomic_DNA"/>
</dbReference>
<evidence type="ECO:0000313" key="9">
    <source>
        <dbReference type="EMBL" id="KAB4171813.1"/>
    </source>
</evidence>